<dbReference type="InterPro" id="IPR036056">
    <property type="entry name" value="Fibrinogen-like_C"/>
</dbReference>
<dbReference type="SUPFAM" id="SSF56496">
    <property type="entry name" value="Fibrinogen C-terminal domain-like"/>
    <property type="match status" value="1"/>
</dbReference>
<sequence>MKIRLIGIILFTHPFFISAKGQNDKSSDCEMNTKSTSYLDIAAQMIQNAKENYRTCPNTKVKALDCEELLKSGYNISKVYTVWPKSRVLNGRPVDVYCDMDTEGGGWTVIQRRGNFSRPKDYFFQDWHAYKTGFGNIEKDFWLGIFISLYLY</sequence>
<dbReference type="AlphaFoldDB" id="A0A8X6QK33"/>
<dbReference type="Proteomes" id="UP000887013">
    <property type="component" value="Unassembled WGS sequence"/>
</dbReference>
<dbReference type="OrthoDB" id="10072423at2759"/>
<dbReference type="PROSITE" id="PS51406">
    <property type="entry name" value="FIBRINOGEN_C_2"/>
    <property type="match status" value="1"/>
</dbReference>
<dbReference type="GO" id="GO:0005615">
    <property type="term" value="C:extracellular space"/>
    <property type="evidence" value="ECO:0007669"/>
    <property type="project" value="TreeGrafter"/>
</dbReference>
<feature type="domain" description="Fibrinogen C-terminal" evidence="2">
    <location>
        <begin position="57"/>
        <end position="152"/>
    </location>
</feature>
<dbReference type="Pfam" id="PF00147">
    <property type="entry name" value="Fibrinogen_C"/>
    <property type="match status" value="1"/>
</dbReference>
<dbReference type="InterPro" id="IPR014716">
    <property type="entry name" value="Fibrinogen_a/b/g_C_1"/>
</dbReference>
<dbReference type="Gene3D" id="3.90.215.10">
    <property type="entry name" value="Gamma Fibrinogen, chain A, domain 1"/>
    <property type="match status" value="1"/>
</dbReference>
<proteinExistence type="predicted"/>
<evidence type="ECO:0000256" key="1">
    <source>
        <dbReference type="SAM" id="SignalP"/>
    </source>
</evidence>
<dbReference type="NCBIfam" id="NF040941">
    <property type="entry name" value="GGGWT_bact"/>
    <property type="match status" value="1"/>
</dbReference>
<dbReference type="InterPro" id="IPR002181">
    <property type="entry name" value="Fibrinogen_a/b/g_C_dom"/>
</dbReference>
<name>A0A8X6QK33_NEPPI</name>
<evidence type="ECO:0000259" key="2">
    <source>
        <dbReference type="PROSITE" id="PS51406"/>
    </source>
</evidence>
<dbReference type="InterPro" id="IPR050373">
    <property type="entry name" value="Fibrinogen_C-term_domain"/>
</dbReference>
<organism evidence="3 4">
    <name type="scientific">Nephila pilipes</name>
    <name type="common">Giant wood spider</name>
    <name type="synonym">Nephila maculata</name>
    <dbReference type="NCBI Taxonomy" id="299642"/>
    <lineage>
        <taxon>Eukaryota</taxon>
        <taxon>Metazoa</taxon>
        <taxon>Ecdysozoa</taxon>
        <taxon>Arthropoda</taxon>
        <taxon>Chelicerata</taxon>
        <taxon>Arachnida</taxon>
        <taxon>Araneae</taxon>
        <taxon>Araneomorphae</taxon>
        <taxon>Entelegynae</taxon>
        <taxon>Araneoidea</taxon>
        <taxon>Nephilidae</taxon>
        <taxon>Nephila</taxon>
    </lineage>
</organism>
<feature type="signal peptide" evidence="1">
    <location>
        <begin position="1"/>
        <end position="19"/>
    </location>
</feature>
<accession>A0A8X6QK33</accession>
<comment type="caution">
    <text evidence="3">The sequence shown here is derived from an EMBL/GenBank/DDBJ whole genome shotgun (WGS) entry which is preliminary data.</text>
</comment>
<protein>
    <submittedName>
        <fullName evidence="3">Techylectin-5A</fullName>
    </submittedName>
</protein>
<feature type="chain" id="PRO_5036485865" evidence="1">
    <location>
        <begin position="20"/>
        <end position="152"/>
    </location>
</feature>
<dbReference type="EMBL" id="BMAW01127910">
    <property type="protein sequence ID" value="GFU23202.1"/>
    <property type="molecule type" value="Genomic_DNA"/>
</dbReference>
<keyword evidence="1" id="KW-0732">Signal</keyword>
<evidence type="ECO:0000313" key="4">
    <source>
        <dbReference type="Proteomes" id="UP000887013"/>
    </source>
</evidence>
<gene>
    <name evidence="3" type="ORF">NPIL_463931</name>
</gene>
<evidence type="ECO:0000313" key="3">
    <source>
        <dbReference type="EMBL" id="GFU23202.1"/>
    </source>
</evidence>
<reference evidence="3" key="1">
    <citation type="submission" date="2020-08" db="EMBL/GenBank/DDBJ databases">
        <title>Multicomponent nature underlies the extraordinary mechanical properties of spider dragline silk.</title>
        <authorList>
            <person name="Kono N."/>
            <person name="Nakamura H."/>
            <person name="Mori M."/>
            <person name="Yoshida Y."/>
            <person name="Ohtoshi R."/>
            <person name="Malay A.D."/>
            <person name="Moran D.A.P."/>
            <person name="Tomita M."/>
            <person name="Numata K."/>
            <person name="Arakawa K."/>
        </authorList>
    </citation>
    <scope>NUCLEOTIDE SEQUENCE</scope>
</reference>
<keyword evidence="4" id="KW-1185">Reference proteome</keyword>
<dbReference type="PANTHER" id="PTHR19143">
    <property type="entry name" value="FIBRINOGEN/TENASCIN/ANGIOPOEITIN"/>
    <property type="match status" value="1"/>
</dbReference>